<feature type="signal peptide" evidence="1">
    <location>
        <begin position="1"/>
        <end position="24"/>
    </location>
</feature>
<dbReference type="Gene3D" id="1.25.40.10">
    <property type="entry name" value="Tetratricopeptide repeat domain"/>
    <property type="match status" value="1"/>
</dbReference>
<dbReference type="SMART" id="SM00671">
    <property type="entry name" value="SEL1"/>
    <property type="match status" value="3"/>
</dbReference>
<gene>
    <name evidence="2" type="ORF">IAB19_01815</name>
</gene>
<dbReference type="InterPro" id="IPR011990">
    <property type="entry name" value="TPR-like_helical_dom_sf"/>
</dbReference>
<protein>
    <submittedName>
        <fullName evidence="2">Sel1 repeat family protein</fullName>
    </submittedName>
</protein>
<feature type="chain" id="PRO_5038759403" evidence="1">
    <location>
        <begin position="25"/>
        <end position="242"/>
    </location>
</feature>
<accession>A0A9D9GN92</accession>
<comment type="caution">
    <text evidence="2">The sequence shown here is derived from an EMBL/GenBank/DDBJ whole genome shotgun (WGS) entry which is preliminary data.</text>
</comment>
<sequence length="242" mass="27588">MRKHRLTIIALLLSAVLCGSSVQAAAPSKYDIITDARARAVNSALEQSMQYYRRETATISTYNATQLNALIEENKHLEVIAERDQCQFTPDIENRARLVHIPPFEYAWADMLINGVCVKQDINLGLSYLESAMQHAYAPALMRLSRFYETGFIVHENKDLAMAYMKTAAQLGSSIARLNWADMLVRGFGGPRQYEEAYRWLYSTHFSDLYLQEKSNYLQAELEKRMPPNVTARARSYAAAFN</sequence>
<dbReference type="Proteomes" id="UP000823631">
    <property type="component" value="Unassembled WGS sequence"/>
</dbReference>
<keyword evidence="1" id="KW-0732">Signal</keyword>
<dbReference type="AlphaFoldDB" id="A0A9D9GN92"/>
<name>A0A9D9GN92_9GAMM</name>
<proteinExistence type="predicted"/>
<reference evidence="2" key="1">
    <citation type="submission" date="2020-10" db="EMBL/GenBank/DDBJ databases">
        <authorList>
            <person name="Gilroy R."/>
        </authorList>
    </citation>
    <scope>NUCLEOTIDE SEQUENCE</scope>
    <source>
        <strain evidence="2">17213</strain>
    </source>
</reference>
<dbReference type="SUPFAM" id="SSF81901">
    <property type="entry name" value="HCP-like"/>
    <property type="match status" value="1"/>
</dbReference>
<organism evidence="2 3">
    <name type="scientific">Candidatus Avisuccinivibrio stercorigallinarum</name>
    <dbReference type="NCBI Taxonomy" id="2840704"/>
    <lineage>
        <taxon>Bacteria</taxon>
        <taxon>Pseudomonadati</taxon>
        <taxon>Pseudomonadota</taxon>
        <taxon>Gammaproteobacteria</taxon>
        <taxon>Aeromonadales</taxon>
        <taxon>Succinivibrionaceae</taxon>
        <taxon>Succinivibrionaceae incertae sedis</taxon>
        <taxon>Candidatus Avisuccinivibrio</taxon>
    </lineage>
</organism>
<dbReference type="EMBL" id="JADINH010000029">
    <property type="protein sequence ID" value="MBO8415102.1"/>
    <property type="molecule type" value="Genomic_DNA"/>
</dbReference>
<evidence type="ECO:0000313" key="2">
    <source>
        <dbReference type="EMBL" id="MBO8415102.1"/>
    </source>
</evidence>
<reference evidence="2" key="2">
    <citation type="journal article" date="2021" name="PeerJ">
        <title>Extensive microbial diversity within the chicken gut microbiome revealed by metagenomics and culture.</title>
        <authorList>
            <person name="Gilroy R."/>
            <person name="Ravi A."/>
            <person name="Getino M."/>
            <person name="Pursley I."/>
            <person name="Horton D.L."/>
            <person name="Alikhan N.F."/>
            <person name="Baker D."/>
            <person name="Gharbi K."/>
            <person name="Hall N."/>
            <person name="Watson M."/>
            <person name="Adriaenssens E.M."/>
            <person name="Foster-Nyarko E."/>
            <person name="Jarju S."/>
            <person name="Secka A."/>
            <person name="Antonio M."/>
            <person name="Oren A."/>
            <person name="Chaudhuri R.R."/>
            <person name="La Ragione R."/>
            <person name="Hildebrand F."/>
            <person name="Pallen M.J."/>
        </authorList>
    </citation>
    <scope>NUCLEOTIDE SEQUENCE</scope>
    <source>
        <strain evidence="2">17213</strain>
    </source>
</reference>
<evidence type="ECO:0000256" key="1">
    <source>
        <dbReference type="SAM" id="SignalP"/>
    </source>
</evidence>
<dbReference type="InterPro" id="IPR006597">
    <property type="entry name" value="Sel1-like"/>
</dbReference>
<dbReference type="Pfam" id="PF08238">
    <property type="entry name" value="Sel1"/>
    <property type="match status" value="3"/>
</dbReference>
<evidence type="ECO:0000313" key="3">
    <source>
        <dbReference type="Proteomes" id="UP000823631"/>
    </source>
</evidence>